<evidence type="ECO:0000256" key="1">
    <source>
        <dbReference type="SAM" id="MobiDB-lite"/>
    </source>
</evidence>
<accession>A0A8J8NQC8</accession>
<organism evidence="3 4">
    <name type="scientific">Halteria grandinella</name>
    <dbReference type="NCBI Taxonomy" id="5974"/>
    <lineage>
        <taxon>Eukaryota</taxon>
        <taxon>Sar</taxon>
        <taxon>Alveolata</taxon>
        <taxon>Ciliophora</taxon>
        <taxon>Intramacronucleata</taxon>
        <taxon>Spirotrichea</taxon>
        <taxon>Stichotrichia</taxon>
        <taxon>Sporadotrichida</taxon>
        <taxon>Halteriidae</taxon>
        <taxon>Halteria</taxon>
    </lineage>
</organism>
<feature type="compositionally biased region" description="Polar residues" evidence="1">
    <location>
        <begin position="1"/>
        <end position="16"/>
    </location>
</feature>
<evidence type="ECO:0000313" key="3">
    <source>
        <dbReference type="EMBL" id="TNV78854.1"/>
    </source>
</evidence>
<dbReference type="OrthoDB" id="1001489at2759"/>
<evidence type="ECO:0000259" key="2">
    <source>
        <dbReference type="Pfam" id="PF01471"/>
    </source>
</evidence>
<gene>
    <name evidence="3" type="ORF">FGO68_gene10721</name>
</gene>
<feature type="region of interest" description="Disordered" evidence="1">
    <location>
        <begin position="1"/>
        <end position="24"/>
    </location>
</feature>
<dbReference type="EMBL" id="RRYP01009744">
    <property type="protein sequence ID" value="TNV78854.1"/>
    <property type="molecule type" value="Genomic_DNA"/>
</dbReference>
<dbReference type="Proteomes" id="UP000785679">
    <property type="component" value="Unassembled WGS sequence"/>
</dbReference>
<dbReference type="Gene3D" id="1.10.101.10">
    <property type="entry name" value="PGBD-like superfamily/PGBD"/>
    <property type="match status" value="1"/>
</dbReference>
<keyword evidence="4" id="KW-1185">Reference proteome</keyword>
<evidence type="ECO:0000313" key="4">
    <source>
        <dbReference type="Proteomes" id="UP000785679"/>
    </source>
</evidence>
<dbReference type="InterPro" id="IPR036365">
    <property type="entry name" value="PGBD-like_sf"/>
</dbReference>
<comment type="caution">
    <text evidence="3">The sequence shown here is derived from an EMBL/GenBank/DDBJ whole genome shotgun (WGS) entry which is preliminary data.</text>
</comment>
<dbReference type="InterPro" id="IPR036366">
    <property type="entry name" value="PGBDSf"/>
</dbReference>
<feature type="domain" description="Peptidoglycan binding-like" evidence="2">
    <location>
        <begin position="22"/>
        <end position="76"/>
    </location>
</feature>
<sequence length="248" mass="27465">MDAFPQAQQNPSSNSVLKKGSSGESVRELQEKLVQNGAKIQIYGKYGPATERAVRDYQATYGLQCDGIAGRNTFASINQSSQRPSYTSQGGLQSYGFSGSQSVSSLYTPQTSTQFLASLHHPYSSSATPPTPSQFQQIFTHKAVLEPLKHTRSYQTPYKRVLSTQPLKYPDSKQPLNKPLIRLGTNGLLLKDLSTLLRSKKVNLLQLPSQSLRRLKRVTPIMQATAITFHQLAIILAKQSPNRKQLLC</sequence>
<reference evidence="3" key="1">
    <citation type="submission" date="2019-06" db="EMBL/GenBank/DDBJ databases">
        <authorList>
            <person name="Zheng W."/>
        </authorList>
    </citation>
    <scope>NUCLEOTIDE SEQUENCE</scope>
    <source>
        <strain evidence="3">QDHG01</strain>
    </source>
</reference>
<dbReference type="SUPFAM" id="SSF47090">
    <property type="entry name" value="PGBD-like"/>
    <property type="match status" value="1"/>
</dbReference>
<protein>
    <recommendedName>
        <fullName evidence="2">Peptidoglycan binding-like domain-containing protein</fullName>
    </recommendedName>
</protein>
<proteinExistence type="predicted"/>
<dbReference type="InterPro" id="IPR002477">
    <property type="entry name" value="Peptidoglycan-bd-like"/>
</dbReference>
<dbReference type="AlphaFoldDB" id="A0A8J8NQC8"/>
<name>A0A8J8NQC8_HALGN</name>
<dbReference type="Pfam" id="PF01471">
    <property type="entry name" value="PG_binding_1"/>
    <property type="match status" value="1"/>
</dbReference>